<keyword evidence="7" id="KW-1185">Reference proteome</keyword>
<evidence type="ECO:0000313" key="7">
    <source>
        <dbReference type="Proteomes" id="UP001202134"/>
    </source>
</evidence>
<evidence type="ECO:0000259" key="5">
    <source>
        <dbReference type="PROSITE" id="PS50072"/>
    </source>
</evidence>
<dbReference type="PROSITE" id="PS50072">
    <property type="entry name" value="CSA_PPIASE_2"/>
    <property type="match status" value="1"/>
</dbReference>
<dbReference type="InterPro" id="IPR044665">
    <property type="entry name" value="E_coli_cyclophilin_A-like"/>
</dbReference>
<keyword evidence="4" id="KW-0732">Signal</keyword>
<dbReference type="Pfam" id="PF00160">
    <property type="entry name" value="Pro_isomerase"/>
    <property type="match status" value="1"/>
</dbReference>
<dbReference type="InterPro" id="IPR029000">
    <property type="entry name" value="Cyclophilin-like_dom_sf"/>
</dbReference>
<reference evidence="6 7" key="1">
    <citation type="submission" date="2022-01" db="EMBL/GenBank/DDBJ databases">
        <title>Whole genome-based taxonomy of the Shewanellaceae.</title>
        <authorList>
            <person name="Martin-Rodriguez A.J."/>
        </authorList>
    </citation>
    <scope>NUCLEOTIDE SEQUENCE [LARGE SCALE GENOMIC DNA]</scope>
    <source>
        <strain evidence="6 7">DSM 24955</strain>
    </source>
</reference>
<comment type="catalytic activity">
    <reaction evidence="4">
        <text>[protein]-peptidylproline (omega=180) = [protein]-peptidylproline (omega=0)</text>
        <dbReference type="Rhea" id="RHEA:16237"/>
        <dbReference type="Rhea" id="RHEA-COMP:10747"/>
        <dbReference type="Rhea" id="RHEA-COMP:10748"/>
        <dbReference type="ChEBI" id="CHEBI:83833"/>
        <dbReference type="ChEBI" id="CHEBI:83834"/>
        <dbReference type="EC" id="5.2.1.8"/>
    </reaction>
</comment>
<dbReference type="SUPFAM" id="SSF50891">
    <property type="entry name" value="Cyclophilin-like"/>
    <property type="match status" value="1"/>
</dbReference>
<dbReference type="PROSITE" id="PS51257">
    <property type="entry name" value="PROKAR_LIPOPROTEIN"/>
    <property type="match status" value="1"/>
</dbReference>
<sequence>MKLLYPLAFALTLSACGGSSDSSSPEPVDPVPPVEDTELQADICYLMSTTLGDITLAIDTTNTPITGENFKSYVDEEYYSGTIFHRVIYNFVSQAGGFTSGLVAKPGNDPIELESNTGLTNARGTIAMARTNVANSATSQFYINALDNPQLDYSSSSAPGYAVFGQVVAGMEVVDQINITDTSGNDVPDTEIIINSVTESTCPQV</sequence>
<dbReference type="EMBL" id="JAKIKU010000002">
    <property type="protein sequence ID" value="MCL1044863.1"/>
    <property type="molecule type" value="Genomic_DNA"/>
</dbReference>
<dbReference type="PROSITE" id="PS00170">
    <property type="entry name" value="CSA_PPIASE_1"/>
    <property type="match status" value="1"/>
</dbReference>
<evidence type="ECO:0000256" key="1">
    <source>
        <dbReference type="ARBA" id="ARBA00007365"/>
    </source>
</evidence>
<keyword evidence="3 4" id="KW-0413">Isomerase</keyword>
<dbReference type="InterPro" id="IPR002130">
    <property type="entry name" value="Cyclophilin-type_PPIase_dom"/>
</dbReference>
<comment type="function">
    <text evidence="4">PPIases accelerate the folding of proteins. It catalyzes the cis-trans isomerization of proline imidic peptide bonds in oligopeptides.</text>
</comment>
<feature type="domain" description="PPIase cyclophilin-type" evidence="5">
    <location>
        <begin position="48"/>
        <end position="199"/>
    </location>
</feature>
<evidence type="ECO:0000256" key="4">
    <source>
        <dbReference type="RuleBase" id="RU363019"/>
    </source>
</evidence>
<evidence type="ECO:0000313" key="6">
    <source>
        <dbReference type="EMBL" id="MCL1044863.1"/>
    </source>
</evidence>
<gene>
    <name evidence="6" type="ORF">L2737_05915</name>
</gene>
<dbReference type="InterPro" id="IPR020892">
    <property type="entry name" value="Cyclophilin-type_PPIase_CS"/>
</dbReference>
<feature type="chain" id="PRO_5044999526" description="Peptidyl-prolyl cis-trans isomerase" evidence="4">
    <location>
        <begin position="18"/>
        <end position="205"/>
    </location>
</feature>
<evidence type="ECO:0000256" key="2">
    <source>
        <dbReference type="ARBA" id="ARBA00023110"/>
    </source>
</evidence>
<evidence type="ECO:0000256" key="3">
    <source>
        <dbReference type="ARBA" id="ARBA00023235"/>
    </source>
</evidence>
<dbReference type="Proteomes" id="UP001202134">
    <property type="component" value="Unassembled WGS sequence"/>
</dbReference>
<dbReference type="Gene3D" id="2.40.100.10">
    <property type="entry name" value="Cyclophilin-like"/>
    <property type="match status" value="1"/>
</dbReference>
<proteinExistence type="inferred from homology"/>
<feature type="signal peptide" evidence="4">
    <location>
        <begin position="1"/>
        <end position="17"/>
    </location>
</feature>
<organism evidence="6 7">
    <name type="scientific">Shewanella electrodiphila</name>
    <dbReference type="NCBI Taxonomy" id="934143"/>
    <lineage>
        <taxon>Bacteria</taxon>
        <taxon>Pseudomonadati</taxon>
        <taxon>Pseudomonadota</taxon>
        <taxon>Gammaproteobacteria</taxon>
        <taxon>Alteromonadales</taxon>
        <taxon>Shewanellaceae</taxon>
        <taxon>Shewanella</taxon>
    </lineage>
</organism>
<dbReference type="PRINTS" id="PR00153">
    <property type="entry name" value="CSAPPISMRASE"/>
</dbReference>
<dbReference type="EC" id="5.2.1.8" evidence="4"/>
<dbReference type="RefSeq" id="WP_248955075.1">
    <property type="nucleotide sequence ID" value="NZ_JAKIKU010000002.1"/>
</dbReference>
<comment type="similarity">
    <text evidence="1 4">Belongs to the cyclophilin-type PPIase family.</text>
</comment>
<accession>A0ABT0KLZ2</accession>
<keyword evidence="2 4" id="KW-0697">Rotamase</keyword>
<protein>
    <recommendedName>
        <fullName evidence="4">Peptidyl-prolyl cis-trans isomerase</fullName>
        <shortName evidence="4">PPIase</shortName>
        <ecNumber evidence="4">5.2.1.8</ecNumber>
    </recommendedName>
</protein>
<name>A0ABT0KLZ2_9GAMM</name>
<dbReference type="GO" id="GO:0003755">
    <property type="term" value="F:peptidyl-prolyl cis-trans isomerase activity"/>
    <property type="evidence" value="ECO:0007669"/>
    <property type="project" value="UniProtKB-EC"/>
</dbReference>
<dbReference type="PANTHER" id="PTHR43246">
    <property type="entry name" value="PEPTIDYL-PROLYL CIS-TRANS ISOMERASE CYP38, CHLOROPLASTIC"/>
    <property type="match status" value="1"/>
</dbReference>
<comment type="caution">
    <text evidence="6">The sequence shown here is derived from an EMBL/GenBank/DDBJ whole genome shotgun (WGS) entry which is preliminary data.</text>
</comment>